<organism evidence="2 3">
    <name type="scientific">Streptomyces galilaeus</name>
    <dbReference type="NCBI Taxonomy" id="33899"/>
    <lineage>
        <taxon>Bacteria</taxon>
        <taxon>Bacillati</taxon>
        <taxon>Actinomycetota</taxon>
        <taxon>Actinomycetes</taxon>
        <taxon>Kitasatosporales</taxon>
        <taxon>Streptomycetaceae</taxon>
        <taxon>Streptomyces</taxon>
    </lineage>
</organism>
<feature type="compositionally biased region" description="Low complexity" evidence="1">
    <location>
        <begin position="154"/>
        <end position="164"/>
    </location>
</feature>
<name>A0ABW9IAT5_STRGJ</name>
<dbReference type="EMBL" id="JBJVNE010000002">
    <property type="protein sequence ID" value="MFM9645631.1"/>
    <property type="molecule type" value="Genomic_DNA"/>
</dbReference>
<keyword evidence="3" id="KW-1185">Reference proteome</keyword>
<evidence type="ECO:0000256" key="1">
    <source>
        <dbReference type="SAM" id="MobiDB-lite"/>
    </source>
</evidence>
<feature type="region of interest" description="Disordered" evidence="1">
    <location>
        <begin position="111"/>
        <end position="173"/>
    </location>
</feature>
<reference evidence="2 3" key="1">
    <citation type="submission" date="2024-12" db="EMBL/GenBank/DDBJ databases">
        <title>Forecasting of Potato common scab and diversities of Pathogenic streptomyces spp. in china.</title>
        <authorList>
            <person name="Handique U."/>
            <person name="Wu J."/>
        </authorList>
    </citation>
    <scope>NUCLEOTIDE SEQUENCE [LARGE SCALE GENOMIC DNA]</scope>
    <source>
        <strain evidence="2 3">ZRIMU1585</strain>
    </source>
</reference>
<accession>A0ABW9IAT5</accession>
<evidence type="ECO:0000313" key="2">
    <source>
        <dbReference type="EMBL" id="MFM9645631.1"/>
    </source>
</evidence>
<sequence length="302" mass="32334">MADSQSNAPLRADAGAPNSGVIHVRTRLTTDFTVFSNALLQRRCSAVTVGVAAYIVSLPDGAPVTIAALCDHFTEGEILISRALRELELAGYLDRRRERMPCGQIRTRTYFYDVPGGGPDPEPDGWPERPKPRRPRKPAPAVAPAASPIPAPVPAQAEPVAETPVPTPAPAPAALPDADPQALAVLSIVRRIDLRLVVSAREAAQMAPGISEWLASGLDGIQIAKLLTDGLPDRFLTRPAGILAYRLRETPLPAPPRPPMPLADRPAFVPFQDCEGCYRPFRAPHPGRCRDCRTGVGLRAAG</sequence>
<protein>
    <recommendedName>
        <fullName evidence="4">Helix-turn-helix domain-containing protein</fullName>
    </recommendedName>
</protein>
<evidence type="ECO:0000313" key="3">
    <source>
        <dbReference type="Proteomes" id="UP001631993"/>
    </source>
</evidence>
<evidence type="ECO:0008006" key="4">
    <source>
        <dbReference type="Google" id="ProtNLM"/>
    </source>
</evidence>
<comment type="caution">
    <text evidence="2">The sequence shown here is derived from an EMBL/GenBank/DDBJ whole genome shotgun (WGS) entry which is preliminary data.</text>
</comment>
<dbReference type="RefSeq" id="WP_369278911.1">
    <property type="nucleotide sequence ID" value="NZ_JBJVMW010000001.1"/>
</dbReference>
<proteinExistence type="predicted"/>
<gene>
    <name evidence="2" type="ORF">ACKI1S_05705</name>
</gene>
<dbReference type="Proteomes" id="UP001631993">
    <property type="component" value="Unassembled WGS sequence"/>
</dbReference>